<evidence type="ECO:0000313" key="3">
    <source>
        <dbReference type="Proteomes" id="UP001470230"/>
    </source>
</evidence>
<sequence>MSLTSTENISEQRQLQIIQQPPSERRAELMICSPHQPVRVISARLSGLVNALQILWPEKPKKFIYNGMQLIESKTFSYYGISDGDSIIALPKDDLENEFKTTQWINLTRDNESFNESMKWMLHPHTANEAARLRDIHLIKMEDKPKVYMKMKMPFENNRSSVSPICSNPLIIADSPEAPSEEALPILW</sequence>
<keyword evidence="3" id="KW-1185">Reference proteome</keyword>
<evidence type="ECO:0000313" key="2">
    <source>
        <dbReference type="EMBL" id="KAK8870739.1"/>
    </source>
</evidence>
<gene>
    <name evidence="2" type="ORF">M9Y10_008626</name>
</gene>
<accession>A0ABR2IYL5</accession>
<dbReference type="InterPro" id="IPR029071">
    <property type="entry name" value="Ubiquitin-like_domsf"/>
</dbReference>
<dbReference type="CDD" id="cd17039">
    <property type="entry name" value="Ubl_ubiquitin_like"/>
    <property type="match status" value="1"/>
</dbReference>
<comment type="caution">
    <text evidence="2">The sequence shown here is derived from an EMBL/GenBank/DDBJ whole genome shotgun (WGS) entry which is preliminary data.</text>
</comment>
<dbReference type="EMBL" id="JAPFFF010000014">
    <property type="protein sequence ID" value="KAK8870739.1"/>
    <property type="molecule type" value="Genomic_DNA"/>
</dbReference>
<evidence type="ECO:0000259" key="1">
    <source>
        <dbReference type="PROSITE" id="PS50053"/>
    </source>
</evidence>
<reference evidence="2 3" key="1">
    <citation type="submission" date="2024-04" db="EMBL/GenBank/DDBJ databases">
        <title>Tritrichomonas musculus Genome.</title>
        <authorList>
            <person name="Alves-Ferreira E."/>
            <person name="Grigg M."/>
            <person name="Lorenzi H."/>
            <person name="Galac M."/>
        </authorList>
    </citation>
    <scope>NUCLEOTIDE SEQUENCE [LARGE SCALE GENOMIC DNA]</scope>
    <source>
        <strain evidence="2 3">EAF2021</strain>
    </source>
</reference>
<dbReference type="Proteomes" id="UP001470230">
    <property type="component" value="Unassembled WGS sequence"/>
</dbReference>
<name>A0ABR2IYL5_9EUKA</name>
<dbReference type="PROSITE" id="PS50053">
    <property type="entry name" value="UBIQUITIN_2"/>
    <property type="match status" value="1"/>
</dbReference>
<dbReference type="InterPro" id="IPR000626">
    <property type="entry name" value="Ubiquitin-like_dom"/>
</dbReference>
<protein>
    <recommendedName>
        <fullName evidence="1">Ubiquitin-like domain-containing protein</fullName>
    </recommendedName>
</protein>
<proteinExistence type="predicted"/>
<organism evidence="2 3">
    <name type="scientific">Tritrichomonas musculus</name>
    <dbReference type="NCBI Taxonomy" id="1915356"/>
    <lineage>
        <taxon>Eukaryota</taxon>
        <taxon>Metamonada</taxon>
        <taxon>Parabasalia</taxon>
        <taxon>Tritrichomonadida</taxon>
        <taxon>Tritrichomonadidae</taxon>
        <taxon>Tritrichomonas</taxon>
    </lineage>
</organism>
<feature type="domain" description="Ubiquitin-like" evidence="1">
    <location>
        <begin position="57"/>
        <end position="87"/>
    </location>
</feature>
<dbReference type="SUPFAM" id="SSF54236">
    <property type="entry name" value="Ubiquitin-like"/>
    <property type="match status" value="1"/>
</dbReference>